<evidence type="ECO:0000313" key="1">
    <source>
        <dbReference type="EMBL" id="GAG14991.1"/>
    </source>
</evidence>
<proteinExistence type="predicted"/>
<comment type="caution">
    <text evidence="1">The sequence shown here is derived from an EMBL/GenBank/DDBJ whole genome shotgun (WGS) entry which is preliminary data.</text>
</comment>
<dbReference type="EMBL" id="BARS01039034">
    <property type="protein sequence ID" value="GAG14991.1"/>
    <property type="molecule type" value="Genomic_DNA"/>
</dbReference>
<sequence>MGGCVGSRGVGREVALTPSADPYEPDIPLPTGFVLVDQSSEDWSAGPLRYLRHRYRGRADKHAARKFYREQMPLVRWTPVAESSVCGRCEMSFERGSESCAVTIEDSGSKLSHCVTVNVLITPKAR</sequence>
<organism evidence="1">
    <name type="scientific">marine sediment metagenome</name>
    <dbReference type="NCBI Taxonomy" id="412755"/>
    <lineage>
        <taxon>unclassified sequences</taxon>
        <taxon>metagenomes</taxon>
        <taxon>ecological metagenomes</taxon>
    </lineage>
</organism>
<protein>
    <submittedName>
        <fullName evidence="1">Uncharacterized protein</fullName>
    </submittedName>
</protein>
<gene>
    <name evidence="1" type="ORF">S01H1_59662</name>
</gene>
<reference evidence="1" key="1">
    <citation type="journal article" date="2014" name="Front. Microbiol.">
        <title>High frequency of phylogenetically diverse reductive dehalogenase-homologous genes in deep subseafloor sedimentary metagenomes.</title>
        <authorList>
            <person name="Kawai M."/>
            <person name="Futagami T."/>
            <person name="Toyoda A."/>
            <person name="Takaki Y."/>
            <person name="Nishi S."/>
            <person name="Hori S."/>
            <person name="Arai W."/>
            <person name="Tsubouchi T."/>
            <person name="Morono Y."/>
            <person name="Uchiyama I."/>
            <person name="Ito T."/>
            <person name="Fujiyama A."/>
            <person name="Inagaki F."/>
            <person name="Takami H."/>
        </authorList>
    </citation>
    <scope>NUCLEOTIDE SEQUENCE</scope>
    <source>
        <strain evidence="1">Expedition CK06-06</strain>
    </source>
</reference>
<name>X0WQP0_9ZZZZ</name>
<dbReference type="AlphaFoldDB" id="X0WQP0"/>
<accession>X0WQP0</accession>